<feature type="chain" id="PRO_5020037509" evidence="1">
    <location>
        <begin position="19"/>
        <end position="128"/>
    </location>
</feature>
<evidence type="ECO:0000313" key="2">
    <source>
        <dbReference type="EMBL" id="GBP48477.1"/>
    </source>
</evidence>
<feature type="signal peptide" evidence="1">
    <location>
        <begin position="1"/>
        <end position="18"/>
    </location>
</feature>
<dbReference type="AlphaFoldDB" id="A0A4C1WE87"/>
<dbReference type="Proteomes" id="UP000299102">
    <property type="component" value="Unassembled WGS sequence"/>
</dbReference>
<proteinExistence type="predicted"/>
<keyword evidence="3" id="KW-1185">Reference proteome</keyword>
<dbReference type="EMBL" id="BGZK01000525">
    <property type="protein sequence ID" value="GBP48477.1"/>
    <property type="molecule type" value="Genomic_DNA"/>
</dbReference>
<organism evidence="2 3">
    <name type="scientific">Eumeta variegata</name>
    <name type="common">Bagworm moth</name>
    <name type="synonym">Eumeta japonica</name>
    <dbReference type="NCBI Taxonomy" id="151549"/>
    <lineage>
        <taxon>Eukaryota</taxon>
        <taxon>Metazoa</taxon>
        <taxon>Ecdysozoa</taxon>
        <taxon>Arthropoda</taxon>
        <taxon>Hexapoda</taxon>
        <taxon>Insecta</taxon>
        <taxon>Pterygota</taxon>
        <taxon>Neoptera</taxon>
        <taxon>Endopterygota</taxon>
        <taxon>Lepidoptera</taxon>
        <taxon>Glossata</taxon>
        <taxon>Ditrysia</taxon>
        <taxon>Tineoidea</taxon>
        <taxon>Psychidae</taxon>
        <taxon>Oiketicinae</taxon>
        <taxon>Eumeta</taxon>
    </lineage>
</organism>
<evidence type="ECO:0000256" key="1">
    <source>
        <dbReference type="SAM" id="SignalP"/>
    </source>
</evidence>
<evidence type="ECO:0000313" key="3">
    <source>
        <dbReference type="Proteomes" id="UP000299102"/>
    </source>
</evidence>
<gene>
    <name evidence="2" type="ORF">EVAR_16146_1</name>
</gene>
<comment type="caution">
    <text evidence="2">The sequence shown here is derived from an EMBL/GenBank/DDBJ whole genome shotgun (WGS) entry which is preliminary data.</text>
</comment>
<name>A0A4C1WE87_EUMVA</name>
<accession>A0A4C1WE87</accession>
<protein>
    <submittedName>
        <fullName evidence="2">Uncharacterized protein</fullName>
    </submittedName>
</protein>
<reference evidence="2 3" key="1">
    <citation type="journal article" date="2019" name="Commun. Biol.">
        <title>The bagworm genome reveals a unique fibroin gene that provides high tensile strength.</title>
        <authorList>
            <person name="Kono N."/>
            <person name="Nakamura H."/>
            <person name="Ohtoshi R."/>
            <person name="Tomita M."/>
            <person name="Numata K."/>
            <person name="Arakawa K."/>
        </authorList>
    </citation>
    <scope>NUCLEOTIDE SEQUENCE [LARGE SCALE GENOMIC DNA]</scope>
</reference>
<keyword evidence="1" id="KW-0732">Signal</keyword>
<sequence length="128" mass="14562">MWCTKLCILTLSVAFVTCAAFPAPDTNRDTNEDRLSTFKELQNDTKLRMKRNVLGTGECPIGMIRCPFIGCLENTNSAFTIDLLRQEFKEVLDKKCLAGIRLPLALVQVEERRSFNNRKTSDLPQLHI</sequence>